<dbReference type="EMBL" id="JARKHS020015160">
    <property type="protein sequence ID" value="KAK8774673.1"/>
    <property type="molecule type" value="Genomic_DNA"/>
</dbReference>
<gene>
    <name evidence="2" type="ORF">V5799_010794</name>
</gene>
<feature type="domain" description="CRAL/TRIO N-terminal" evidence="1">
    <location>
        <begin position="57"/>
        <end position="82"/>
    </location>
</feature>
<feature type="non-terminal residue" evidence="2">
    <location>
        <position position="131"/>
    </location>
</feature>
<sequence>MILLQLVRLSRTQIEATEDMEKEGADNFEETTELIQDSLKQLRSLMSDEGSLSCPMDDAFLLKFLRSRKYNVEATVENIQKYFKVRKEAPEIFDDFLPSTMLYDDICRKNKLAAVSRQRDASGRGVVLFRA</sequence>
<dbReference type="SUPFAM" id="SSF46938">
    <property type="entry name" value="CRAL/TRIO N-terminal domain"/>
    <property type="match status" value="1"/>
</dbReference>
<dbReference type="SMART" id="SM01100">
    <property type="entry name" value="CRAL_TRIO_N"/>
    <property type="match status" value="1"/>
</dbReference>
<evidence type="ECO:0000313" key="2">
    <source>
        <dbReference type="EMBL" id="KAK8774673.1"/>
    </source>
</evidence>
<name>A0AAQ4EJQ8_AMBAM</name>
<dbReference type="Pfam" id="PF03765">
    <property type="entry name" value="CRAL_TRIO_N"/>
    <property type="match status" value="1"/>
</dbReference>
<reference evidence="2 3" key="1">
    <citation type="journal article" date="2023" name="Arcadia Sci">
        <title>De novo assembly of a long-read Amblyomma americanum tick genome.</title>
        <authorList>
            <person name="Chou S."/>
            <person name="Poskanzer K.E."/>
            <person name="Rollins M."/>
            <person name="Thuy-Boun P.S."/>
        </authorList>
    </citation>
    <scope>NUCLEOTIDE SEQUENCE [LARGE SCALE GENOMIC DNA]</scope>
    <source>
        <strain evidence="2">F_SG_1</strain>
        <tissue evidence="2">Salivary glands</tissue>
    </source>
</reference>
<evidence type="ECO:0000259" key="1">
    <source>
        <dbReference type="SMART" id="SM01100"/>
    </source>
</evidence>
<dbReference type="Gene3D" id="1.10.8.20">
    <property type="entry name" value="N-terminal domain of phosphatidylinositol transfer protein sec14p"/>
    <property type="match status" value="1"/>
</dbReference>
<dbReference type="Proteomes" id="UP001321473">
    <property type="component" value="Unassembled WGS sequence"/>
</dbReference>
<dbReference type="PANTHER" id="PTHR10174:SF130">
    <property type="entry name" value="ALPHA-TOCOPHEROL TRANSFER PROTEIN-LIKE"/>
    <property type="match status" value="1"/>
</dbReference>
<comment type="caution">
    <text evidence="2">The sequence shown here is derived from an EMBL/GenBank/DDBJ whole genome shotgun (WGS) entry which is preliminary data.</text>
</comment>
<dbReference type="InterPro" id="IPR036273">
    <property type="entry name" value="CRAL/TRIO_N_dom_sf"/>
</dbReference>
<dbReference type="GO" id="GO:1902936">
    <property type="term" value="F:phosphatidylinositol bisphosphate binding"/>
    <property type="evidence" value="ECO:0007669"/>
    <property type="project" value="TreeGrafter"/>
</dbReference>
<dbReference type="AlphaFoldDB" id="A0AAQ4EJQ8"/>
<evidence type="ECO:0000313" key="3">
    <source>
        <dbReference type="Proteomes" id="UP001321473"/>
    </source>
</evidence>
<dbReference type="PANTHER" id="PTHR10174">
    <property type="entry name" value="ALPHA-TOCOPHEROL TRANSFER PROTEIN-RELATED"/>
    <property type="match status" value="1"/>
</dbReference>
<accession>A0AAQ4EJQ8</accession>
<proteinExistence type="predicted"/>
<organism evidence="2 3">
    <name type="scientific">Amblyomma americanum</name>
    <name type="common">Lone star tick</name>
    <dbReference type="NCBI Taxonomy" id="6943"/>
    <lineage>
        <taxon>Eukaryota</taxon>
        <taxon>Metazoa</taxon>
        <taxon>Ecdysozoa</taxon>
        <taxon>Arthropoda</taxon>
        <taxon>Chelicerata</taxon>
        <taxon>Arachnida</taxon>
        <taxon>Acari</taxon>
        <taxon>Parasitiformes</taxon>
        <taxon>Ixodida</taxon>
        <taxon>Ixodoidea</taxon>
        <taxon>Ixodidae</taxon>
        <taxon>Amblyomminae</taxon>
        <taxon>Amblyomma</taxon>
    </lineage>
</organism>
<keyword evidence="3" id="KW-1185">Reference proteome</keyword>
<dbReference type="InterPro" id="IPR011074">
    <property type="entry name" value="CRAL/TRIO_N_dom"/>
</dbReference>
<dbReference type="GO" id="GO:0016020">
    <property type="term" value="C:membrane"/>
    <property type="evidence" value="ECO:0007669"/>
    <property type="project" value="TreeGrafter"/>
</dbReference>
<protein>
    <recommendedName>
        <fullName evidence="1">CRAL/TRIO N-terminal domain-containing protein</fullName>
    </recommendedName>
</protein>